<accession>A0A645EZF0</accession>
<protein>
    <submittedName>
        <fullName evidence="1">Uncharacterized protein</fullName>
    </submittedName>
</protein>
<comment type="caution">
    <text evidence="1">The sequence shown here is derived from an EMBL/GenBank/DDBJ whole genome shotgun (WGS) entry which is preliminary data.</text>
</comment>
<name>A0A645EZF0_9ZZZZ</name>
<organism evidence="1">
    <name type="scientific">bioreactor metagenome</name>
    <dbReference type="NCBI Taxonomy" id="1076179"/>
    <lineage>
        <taxon>unclassified sequences</taxon>
        <taxon>metagenomes</taxon>
        <taxon>ecological metagenomes</taxon>
    </lineage>
</organism>
<reference evidence="1" key="1">
    <citation type="submission" date="2019-08" db="EMBL/GenBank/DDBJ databases">
        <authorList>
            <person name="Kucharzyk K."/>
            <person name="Murdoch R.W."/>
            <person name="Higgins S."/>
            <person name="Loffler F."/>
        </authorList>
    </citation>
    <scope>NUCLEOTIDE SEQUENCE</scope>
</reference>
<evidence type="ECO:0000313" key="1">
    <source>
        <dbReference type="EMBL" id="MPN06632.1"/>
    </source>
</evidence>
<gene>
    <name evidence="1" type="ORF">SDC9_153888</name>
</gene>
<dbReference type="AlphaFoldDB" id="A0A645EZF0"/>
<sequence length="255" mass="27991">MAVARGFEIAPAVLFRMFEIECRENGGGTKVEHLTHHLFEHGVIAQFPGSIGGNVDAQRIGNPYRISHLKLAFFSQPGGNDVLGYVTTHIRGGTVHLARIFTGEGAAAVRTDSAVGIDNDLATGQPGVGMRPAEHKLAGGIDIVFDVVIKQRRRNNLVHHLVNQTRQRTDLHIRRMLMRDHNRLDVLRATVLIMNGDLTLGIRFKKAVTGGIALAQRGKLLHDPVRIEDRGRHQFRRLVGGIAVHHALIPGTLLA</sequence>
<dbReference type="AntiFam" id="ANF00232">
    <property type="entry name" value="Shadow ORF (opposite metK)"/>
</dbReference>
<dbReference type="EMBL" id="VSSQ01052555">
    <property type="protein sequence ID" value="MPN06632.1"/>
    <property type="molecule type" value="Genomic_DNA"/>
</dbReference>
<proteinExistence type="predicted"/>